<name>A0ABV8H1F6_9BACI</name>
<protein>
    <recommendedName>
        <fullName evidence="4">Lipoprotein</fullName>
    </recommendedName>
</protein>
<dbReference type="Proteomes" id="UP001595772">
    <property type="component" value="Unassembled WGS sequence"/>
</dbReference>
<keyword evidence="1" id="KW-0732">Signal</keyword>
<gene>
    <name evidence="2" type="ORF">ACFOUV_12770</name>
</gene>
<keyword evidence="3" id="KW-1185">Reference proteome</keyword>
<evidence type="ECO:0000313" key="2">
    <source>
        <dbReference type="EMBL" id="MFC4024669.1"/>
    </source>
</evidence>
<comment type="caution">
    <text evidence="2">The sequence shown here is derived from an EMBL/GenBank/DDBJ whole genome shotgun (WGS) entry which is preliminary data.</text>
</comment>
<dbReference type="PROSITE" id="PS51257">
    <property type="entry name" value="PROKAR_LIPOPROTEIN"/>
    <property type="match status" value="1"/>
</dbReference>
<proteinExistence type="predicted"/>
<accession>A0ABV8H1F6</accession>
<sequence>MKRLFTKLIIVLFLFVLSACNNSNSNSNTISVVELTDRENTILSTTSDKSFLFDFEIDGEYKEVSVWIEKYEAGEMVDDRLSEITTQINESGSIIFSNPKTSNTEKQYTFNIGIGSNGSTGSISGYDTNSNDLDNMASVWGSFPEELTLNQDELVLANICYSNDENGMSSLTTEFYEDPDSNINKLKEYDVAYLLKAEFIK</sequence>
<feature type="chain" id="PRO_5045849019" description="Lipoprotein" evidence="1">
    <location>
        <begin position="24"/>
        <end position="201"/>
    </location>
</feature>
<reference evidence="3" key="1">
    <citation type="journal article" date="2019" name="Int. J. Syst. Evol. Microbiol.">
        <title>The Global Catalogue of Microorganisms (GCM) 10K type strain sequencing project: providing services to taxonomists for standard genome sequencing and annotation.</title>
        <authorList>
            <consortium name="The Broad Institute Genomics Platform"/>
            <consortium name="The Broad Institute Genome Sequencing Center for Infectious Disease"/>
            <person name="Wu L."/>
            <person name="Ma J."/>
        </authorList>
    </citation>
    <scope>NUCLEOTIDE SEQUENCE [LARGE SCALE GENOMIC DNA]</scope>
    <source>
        <strain evidence="3">IBRC-M 10703</strain>
    </source>
</reference>
<evidence type="ECO:0000256" key="1">
    <source>
        <dbReference type="SAM" id="SignalP"/>
    </source>
</evidence>
<feature type="signal peptide" evidence="1">
    <location>
        <begin position="1"/>
        <end position="23"/>
    </location>
</feature>
<dbReference type="RefSeq" id="WP_379497156.1">
    <property type="nucleotide sequence ID" value="NZ_JBHSAO010000008.1"/>
</dbReference>
<evidence type="ECO:0008006" key="4">
    <source>
        <dbReference type="Google" id="ProtNLM"/>
    </source>
</evidence>
<dbReference type="EMBL" id="JBHSAO010000008">
    <property type="protein sequence ID" value="MFC4024669.1"/>
    <property type="molecule type" value="Genomic_DNA"/>
</dbReference>
<evidence type="ECO:0000313" key="3">
    <source>
        <dbReference type="Proteomes" id="UP001595772"/>
    </source>
</evidence>
<organism evidence="2 3">
    <name type="scientific">Oceanobacillus longus</name>
    <dbReference type="NCBI Taxonomy" id="930120"/>
    <lineage>
        <taxon>Bacteria</taxon>
        <taxon>Bacillati</taxon>
        <taxon>Bacillota</taxon>
        <taxon>Bacilli</taxon>
        <taxon>Bacillales</taxon>
        <taxon>Bacillaceae</taxon>
        <taxon>Oceanobacillus</taxon>
    </lineage>
</organism>